<sequence>MSKIQEPHEEARLTISNFQVDYDQLGNKIYLQVATETENDSVANVHVQIVANEFPLDTMFTLNDIAQAGDLIAMNGIYSGDFDILLPFQEYLLKAVVQTHSDIEVNSEEYILIEEQFLPEFVELIFWKKYADGSGYEIDYNNSSFFINDEDTSYLNFQIKIKDLNGLENIQSIRYQTITNWYYADGEGCNSDCMVDCITTSPVFYMSNIASNDSIFTYEAINDYIKEPGFEINPTSI</sequence>
<evidence type="ECO:0000313" key="1">
    <source>
        <dbReference type="EMBL" id="SVD46848.1"/>
    </source>
</evidence>
<reference evidence="1" key="1">
    <citation type="submission" date="2018-05" db="EMBL/GenBank/DDBJ databases">
        <authorList>
            <person name="Lanie J.A."/>
            <person name="Ng W.-L."/>
            <person name="Kazmierczak K.M."/>
            <person name="Andrzejewski T.M."/>
            <person name="Davidsen T.M."/>
            <person name="Wayne K.J."/>
            <person name="Tettelin H."/>
            <person name="Glass J.I."/>
            <person name="Rusch D."/>
            <person name="Podicherti R."/>
            <person name="Tsui H.-C.T."/>
            <person name="Winkler M.E."/>
        </authorList>
    </citation>
    <scope>NUCLEOTIDE SEQUENCE</scope>
</reference>
<organism evidence="1">
    <name type="scientific">marine metagenome</name>
    <dbReference type="NCBI Taxonomy" id="408172"/>
    <lineage>
        <taxon>unclassified sequences</taxon>
        <taxon>metagenomes</taxon>
        <taxon>ecological metagenomes</taxon>
    </lineage>
</organism>
<dbReference type="EMBL" id="UINC01152592">
    <property type="protein sequence ID" value="SVD46848.1"/>
    <property type="molecule type" value="Genomic_DNA"/>
</dbReference>
<gene>
    <name evidence="1" type="ORF">METZ01_LOCUS399702</name>
</gene>
<proteinExistence type="predicted"/>
<accession>A0A382VLQ8</accession>
<feature type="non-terminal residue" evidence="1">
    <location>
        <position position="237"/>
    </location>
</feature>
<name>A0A382VLQ8_9ZZZZ</name>
<protein>
    <submittedName>
        <fullName evidence="1">Uncharacterized protein</fullName>
    </submittedName>
</protein>
<dbReference type="AlphaFoldDB" id="A0A382VLQ8"/>